<keyword evidence="2" id="KW-0472">Membrane</keyword>
<evidence type="ECO:0000313" key="4">
    <source>
        <dbReference type="EMBL" id="QDV57765.1"/>
    </source>
</evidence>
<feature type="transmembrane region" description="Helical" evidence="2">
    <location>
        <begin position="228"/>
        <end position="249"/>
    </location>
</feature>
<dbReference type="AlphaFoldDB" id="A0A518IXF8"/>
<dbReference type="Gene3D" id="3.10.310.50">
    <property type="match status" value="1"/>
</dbReference>
<feature type="compositionally biased region" description="Basic and acidic residues" evidence="1">
    <location>
        <begin position="13"/>
        <end position="29"/>
    </location>
</feature>
<dbReference type="Proteomes" id="UP000316770">
    <property type="component" value="Chromosome"/>
</dbReference>
<dbReference type="PANTHER" id="PTHR30373:SF2">
    <property type="entry name" value="UPF0603 PROTEIN YGCG"/>
    <property type="match status" value="1"/>
</dbReference>
<feature type="transmembrane region" description="Helical" evidence="2">
    <location>
        <begin position="255"/>
        <end position="273"/>
    </location>
</feature>
<dbReference type="PANTHER" id="PTHR30373">
    <property type="entry name" value="UPF0603 PROTEIN YGCG"/>
    <property type="match status" value="1"/>
</dbReference>
<keyword evidence="5" id="KW-1185">Reference proteome</keyword>
<protein>
    <recommendedName>
        <fullName evidence="3">TPM domain-containing protein</fullName>
    </recommendedName>
</protein>
<name>A0A518IXF8_9BACT</name>
<evidence type="ECO:0000313" key="5">
    <source>
        <dbReference type="Proteomes" id="UP000316770"/>
    </source>
</evidence>
<dbReference type="EMBL" id="CP036318">
    <property type="protein sequence ID" value="QDV57765.1"/>
    <property type="molecule type" value="Genomic_DNA"/>
</dbReference>
<proteinExistence type="predicted"/>
<reference evidence="4 5" key="1">
    <citation type="submission" date="2019-02" db="EMBL/GenBank/DDBJ databases">
        <title>Deep-cultivation of Planctomycetes and their phenomic and genomic characterization uncovers novel biology.</title>
        <authorList>
            <person name="Wiegand S."/>
            <person name="Jogler M."/>
            <person name="Boedeker C."/>
            <person name="Pinto D."/>
            <person name="Vollmers J."/>
            <person name="Rivas-Marin E."/>
            <person name="Kohn T."/>
            <person name="Peeters S.H."/>
            <person name="Heuer A."/>
            <person name="Rast P."/>
            <person name="Oberbeckmann S."/>
            <person name="Bunk B."/>
            <person name="Jeske O."/>
            <person name="Meyerdierks A."/>
            <person name="Storesund J.E."/>
            <person name="Kallscheuer N."/>
            <person name="Luecker S."/>
            <person name="Lage O.M."/>
            <person name="Pohl T."/>
            <person name="Merkel B.J."/>
            <person name="Hornburger P."/>
            <person name="Mueller R.-W."/>
            <person name="Bruemmer F."/>
            <person name="Labrenz M."/>
            <person name="Spormann A.M."/>
            <person name="Op den Camp H."/>
            <person name="Overmann J."/>
            <person name="Amann R."/>
            <person name="Jetten M.S.M."/>
            <person name="Mascher T."/>
            <person name="Medema M.H."/>
            <person name="Devos D.P."/>
            <person name="Kaster A.-K."/>
            <person name="Ovreas L."/>
            <person name="Rohde M."/>
            <person name="Galperin M.Y."/>
            <person name="Jogler C."/>
        </authorList>
    </citation>
    <scope>NUCLEOTIDE SEQUENCE [LARGE SCALE GENOMIC DNA]</scope>
    <source>
        <strain evidence="4 5">Mal33</strain>
    </source>
</reference>
<feature type="region of interest" description="Disordered" evidence="1">
    <location>
        <begin position="1"/>
        <end position="29"/>
    </location>
</feature>
<dbReference type="Pfam" id="PF04536">
    <property type="entry name" value="TPM_phosphatase"/>
    <property type="match status" value="1"/>
</dbReference>
<dbReference type="InterPro" id="IPR007621">
    <property type="entry name" value="TPM_dom"/>
</dbReference>
<organism evidence="4 5">
    <name type="scientific">Rosistilla oblonga</name>
    <dbReference type="NCBI Taxonomy" id="2527990"/>
    <lineage>
        <taxon>Bacteria</taxon>
        <taxon>Pseudomonadati</taxon>
        <taxon>Planctomycetota</taxon>
        <taxon>Planctomycetia</taxon>
        <taxon>Pirellulales</taxon>
        <taxon>Pirellulaceae</taxon>
        <taxon>Rosistilla</taxon>
    </lineage>
</organism>
<keyword evidence="2" id="KW-1133">Transmembrane helix</keyword>
<sequence>MTASKQSTPGMEVSKELESVDEQQREIARVGSKDKGEIEMTSRRRSGAFVCCAAIIAYGLLAASPASAIEIDLQPPGEREFVRDLAGMLDPGAKEQIQELCDSLLTDKATPIIVITIESMAQYGGEGLRIETFATLLFDQWGIGQATLGDQEWNTGILLLVSKNDRKARIELGGGWGRREDALCRQIMDDYIVSEFKQGRFSEGIVAGVEALDTMARKLQLPTRPRPWWHYALGVGFVGLAIFTIVSLVRNGSSGWAWLFWGAIFTVLGVILYQMMTSRGSGGGGFSGGSFGGGSSGGGGATGSW</sequence>
<feature type="domain" description="TPM" evidence="3">
    <location>
        <begin position="82"/>
        <end position="213"/>
    </location>
</feature>
<keyword evidence="2" id="KW-0812">Transmembrane</keyword>
<evidence type="ECO:0000259" key="3">
    <source>
        <dbReference type="Pfam" id="PF04536"/>
    </source>
</evidence>
<accession>A0A518IXF8</accession>
<evidence type="ECO:0000256" key="2">
    <source>
        <dbReference type="SAM" id="Phobius"/>
    </source>
</evidence>
<gene>
    <name evidence="4" type="ORF">Mal33_37790</name>
</gene>
<evidence type="ECO:0000256" key="1">
    <source>
        <dbReference type="SAM" id="MobiDB-lite"/>
    </source>
</evidence>
<feature type="transmembrane region" description="Helical" evidence="2">
    <location>
        <begin position="47"/>
        <end position="69"/>
    </location>
</feature>